<dbReference type="Pfam" id="PF13561">
    <property type="entry name" value="adh_short_C2"/>
    <property type="match status" value="1"/>
</dbReference>
<evidence type="ECO:0000256" key="3">
    <source>
        <dbReference type="SAM" id="MobiDB-lite"/>
    </source>
</evidence>
<dbReference type="InterPro" id="IPR020904">
    <property type="entry name" value="Sc_DH/Rdtase_CS"/>
</dbReference>
<accession>G2KQA4</accession>
<evidence type="ECO:0000313" key="4">
    <source>
        <dbReference type="EMBL" id="AEP08646.1"/>
    </source>
</evidence>
<dbReference type="PANTHER" id="PTHR43639:SF1">
    <property type="entry name" value="SHORT-CHAIN DEHYDROGENASE_REDUCTASE FAMILY PROTEIN"/>
    <property type="match status" value="1"/>
</dbReference>
<gene>
    <name evidence="4" type="ordered locus">MICA_301</name>
</gene>
<evidence type="ECO:0000256" key="1">
    <source>
        <dbReference type="ARBA" id="ARBA00006484"/>
    </source>
</evidence>
<dbReference type="STRING" id="856793.MICA_301"/>
<name>G2KQA4_MICAA</name>
<dbReference type="PROSITE" id="PS00061">
    <property type="entry name" value="ADH_SHORT"/>
    <property type="match status" value="1"/>
</dbReference>
<dbReference type="RefSeq" id="WP_014101869.1">
    <property type="nucleotide sequence ID" value="NC_016026.1"/>
</dbReference>
<dbReference type="EMBL" id="CP002382">
    <property type="protein sequence ID" value="AEP08646.1"/>
    <property type="molecule type" value="Genomic_DNA"/>
</dbReference>
<protein>
    <submittedName>
        <fullName evidence="4">Short chain dehydrogenase family protein</fullName>
    </submittedName>
</protein>
<reference evidence="4 5" key="1">
    <citation type="journal article" date="2011" name="BMC Genomics">
        <title>Genomic insights into an obligate epibiotic bacterial predator: Micavibrio aeruginosavorus ARL-13.</title>
        <authorList>
            <person name="Wang Z."/>
            <person name="Kadouri D."/>
            <person name="Wu M."/>
        </authorList>
    </citation>
    <scope>NUCLEOTIDE SEQUENCE [LARGE SCALE GENOMIC DNA]</scope>
    <source>
        <strain evidence="4 5">ARL-13</strain>
    </source>
</reference>
<dbReference type="Gene3D" id="3.40.50.720">
    <property type="entry name" value="NAD(P)-binding Rossmann-like Domain"/>
    <property type="match status" value="1"/>
</dbReference>
<dbReference type="KEGG" id="mai:MICA_301"/>
<dbReference type="eggNOG" id="COG1028">
    <property type="taxonomic scope" value="Bacteria"/>
</dbReference>
<dbReference type="FunFam" id="3.40.50.720:FF:000084">
    <property type="entry name" value="Short-chain dehydrogenase reductase"/>
    <property type="match status" value="1"/>
</dbReference>
<dbReference type="GO" id="GO:0016491">
    <property type="term" value="F:oxidoreductase activity"/>
    <property type="evidence" value="ECO:0007669"/>
    <property type="project" value="UniProtKB-KW"/>
</dbReference>
<keyword evidence="2" id="KW-0560">Oxidoreductase</keyword>
<keyword evidence="5" id="KW-1185">Reference proteome</keyword>
<dbReference type="InterPro" id="IPR036291">
    <property type="entry name" value="NAD(P)-bd_dom_sf"/>
</dbReference>
<feature type="region of interest" description="Disordered" evidence="3">
    <location>
        <begin position="181"/>
        <end position="202"/>
    </location>
</feature>
<dbReference type="SUPFAM" id="SSF51735">
    <property type="entry name" value="NAD(P)-binding Rossmann-fold domains"/>
    <property type="match status" value="1"/>
</dbReference>
<comment type="similarity">
    <text evidence="1">Belongs to the short-chain dehydrogenases/reductases (SDR) family.</text>
</comment>
<feature type="compositionally biased region" description="Polar residues" evidence="3">
    <location>
        <begin position="193"/>
        <end position="202"/>
    </location>
</feature>
<dbReference type="PANTHER" id="PTHR43639">
    <property type="entry name" value="OXIDOREDUCTASE, SHORT-CHAIN DEHYDROGENASE/REDUCTASE FAMILY (AFU_ORTHOLOGUE AFUA_5G02870)"/>
    <property type="match status" value="1"/>
</dbReference>
<organism evidence="4 5">
    <name type="scientific">Micavibrio aeruginosavorus (strain ARL-13)</name>
    <dbReference type="NCBI Taxonomy" id="856793"/>
    <lineage>
        <taxon>Bacteria</taxon>
        <taxon>Pseudomonadati</taxon>
        <taxon>Bdellovibrionota</taxon>
        <taxon>Bdellovibrionia</taxon>
        <taxon>Bdellovibrionales</taxon>
        <taxon>Pseudobdellovibrionaceae</taxon>
        <taxon>Micavibrio</taxon>
    </lineage>
</organism>
<dbReference type="PRINTS" id="PR00080">
    <property type="entry name" value="SDRFAMILY"/>
</dbReference>
<dbReference type="InterPro" id="IPR002347">
    <property type="entry name" value="SDR_fam"/>
</dbReference>
<dbReference type="HOGENOM" id="CLU_010194_1_3_5"/>
<dbReference type="PRINTS" id="PR00081">
    <property type="entry name" value="GDHRDH"/>
</dbReference>
<evidence type="ECO:0000313" key="5">
    <source>
        <dbReference type="Proteomes" id="UP000009286"/>
    </source>
</evidence>
<dbReference type="NCBIfam" id="NF005559">
    <property type="entry name" value="PRK07231.1"/>
    <property type="match status" value="1"/>
</dbReference>
<dbReference type="AlphaFoldDB" id="G2KQA4"/>
<sequence length="247" mass="24876">MTRPLDNKVALVTGASRGIGAAIAKKLAEDGASVAITYSASPGKADDVVAAIKATGGKAIAIKADAGDEAAVRKAVNDTVAAFGGLDILVNNAGIAINADIAAYTTDDFDRMVNVNIKSIFVAVNEAVKHMKSGGRVINIGSVMSETSIFPTASIYTMTKAAVAGLTRGLARDLGARGITVNNVQPGPVDTDMNPSDGPSSDMQRGTIPLGRFGEGAEIGAVVSFLASPAASFVNGAQIRVDGGATA</sequence>
<proteinExistence type="inferred from homology"/>
<evidence type="ECO:0000256" key="2">
    <source>
        <dbReference type="ARBA" id="ARBA00023002"/>
    </source>
</evidence>
<dbReference type="OrthoDB" id="9803333at2"/>
<dbReference type="Proteomes" id="UP000009286">
    <property type="component" value="Chromosome"/>
</dbReference>